<dbReference type="Gene3D" id="1.10.150.20">
    <property type="entry name" value="5' to 3' exonuclease, C-terminal subdomain"/>
    <property type="match status" value="1"/>
</dbReference>
<evidence type="ECO:0000256" key="5">
    <source>
        <dbReference type="ARBA" id="ARBA00020020"/>
    </source>
</evidence>
<comment type="function">
    <text evidence="20">Repair polymerase that plays a key role in base-excision repair. During this process, the damaged base is excised by specific DNA glycosylases, the DNA backbone is nicked at the abasic site by an apurinic/apyrimidic (AP) endonuclease, and POLB removes 5'-deoxyribose-phosphate from the preincised AP site acting as a 5'-deoxyribose-phosphate lyase (5'-dRP lyase); through its DNA polymerase activity, it adds one nucleotide to the 3' end of the arising single-nucleotide gap. Conducts 'gap-filling' DNA synthesis in a stepwise distributive fashion rather than in a processive fashion as for other DNA polymerases. It is also able to cleave sugar-phosphate bonds 3' to an intact AP site, acting as an AP lyase.</text>
</comment>
<dbReference type="SMART" id="SM00481">
    <property type="entry name" value="POLIIIAc"/>
    <property type="match status" value="1"/>
</dbReference>
<feature type="domain" description="Helix-hairpin-helix DNA-binding motif class 1" evidence="22">
    <location>
        <begin position="53"/>
        <end position="72"/>
    </location>
</feature>
<comment type="cofactor">
    <cofactor evidence="1">
        <name>Mg(2+)</name>
        <dbReference type="ChEBI" id="CHEBI:18420"/>
    </cofactor>
</comment>
<comment type="subcellular location">
    <subcellularLocation>
        <location evidence="2">Cytoplasm</location>
    </subcellularLocation>
</comment>
<evidence type="ECO:0000256" key="1">
    <source>
        <dbReference type="ARBA" id="ARBA00001946"/>
    </source>
</evidence>
<dbReference type="InterPro" id="IPR047967">
    <property type="entry name" value="PolX_PHP"/>
</dbReference>
<dbReference type="GO" id="GO:0003677">
    <property type="term" value="F:DNA binding"/>
    <property type="evidence" value="ECO:0007669"/>
    <property type="project" value="InterPro"/>
</dbReference>
<keyword evidence="7" id="KW-0237">DNA synthesis</keyword>
<keyword evidence="15" id="KW-0234">DNA repair</keyword>
<keyword evidence="13" id="KW-0239">DNA-directed DNA polymerase</keyword>
<keyword evidence="25" id="KW-0269">Exonuclease</keyword>
<comment type="catalytic activity">
    <reaction evidence="21">
        <text>DNA(n) + a 2'-deoxyribonucleoside 5'-triphosphate = DNA(n+1) + diphosphate</text>
        <dbReference type="Rhea" id="RHEA:22508"/>
        <dbReference type="Rhea" id="RHEA-COMP:17339"/>
        <dbReference type="Rhea" id="RHEA-COMP:17340"/>
        <dbReference type="ChEBI" id="CHEBI:33019"/>
        <dbReference type="ChEBI" id="CHEBI:61560"/>
        <dbReference type="ChEBI" id="CHEBI:173112"/>
        <dbReference type="EC" id="2.7.7.7"/>
    </reaction>
</comment>
<dbReference type="EC" id="2.7.7.7" evidence="3"/>
<dbReference type="GO" id="GO:0004527">
    <property type="term" value="F:exonuclease activity"/>
    <property type="evidence" value="ECO:0007669"/>
    <property type="project" value="UniProtKB-KW"/>
</dbReference>
<evidence type="ECO:0000259" key="22">
    <source>
        <dbReference type="SMART" id="SM00278"/>
    </source>
</evidence>
<dbReference type="EC" id="4.2.99.18" evidence="4"/>
<dbReference type="GO" id="GO:0042578">
    <property type="term" value="F:phosphoric ester hydrolase activity"/>
    <property type="evidence" value="ECO:0007669"/>
    <property type="project" value="TreeGrafter"/>
</dbReference>
<keyword evidence="14" id="KW-0915">Sodium</keyword>
<evidence type="ECO:0000256" key="12">
    <source>
        <dbReference type="ARBA" id="ARBA00022843"/>
    </source>
</evidence>
<feature type="domain" description="DNA-directed DNA polymerase X" evidence="24">
    <location>
        <begin position="1"/>
        <end position="315"/>
    </location>
</feature>
<evidence type="ECO:0000256" key="20">
    <source>
        <dbReference type="ARBA" id="ARBA00045548"/>
    </source>
</evidence>
<dbReference type="PRINTS" id="PR00870">
    <property type="entry name" value="DNAPOLXBETA"/>
</dbReference>
<keyword evidence="10" id="KW-0235">DNA replication</keyword>
<keyword evidence="9" id="KW-0548">Nucleotidyltransferase</keyword>
<keyword evidence="11" id="KW-0227">DNA damage</keyword>
<evidence type="ECO:0000259" key="24">
    <source>
        <dbReference type="SMART" id="SM00483"/>
    </source>
</evidence>
<dbReference type="PANTHER" id="PTHR36928">
    <property type="entry name" value="PHOSPHATASE YCDX-RELATED"/>
    <property type="match status" value="1"/>
</dbReference>
<evidence type="ECO:0000256" key="3">
    <source>
        <dbReference type="ARBA" id="ARBA00012417"/>
    </source>
</evidence>
<evidence type="ECO:0000256" key="14">
    <source>
        <dbReference type="ARBA" id="ARBA00023053"/>
    </source>
</evidence>
<dbReference type="GO" id="GO:0003887">
    <property type="term" value="F:DNA-directed DNA polymerase activity"/>
    <property type="evidence" value="ECO:0007669"/>
    <property type="project" value="UniProtKB-KW"/>
</dbReference>
<dbReference type="InterPro" id="IPR029398">
    <property type="entry name" value="PolB_thumb"/>
</dbReference>
<evidence type="ECO:0000256" key="10">
    <source>
        <dbReference type="ARBA" id="ARBA00022705"/>
    </source>
</evidence>
<dbReference type="InterPro" id="IPR010996">
    <property type="entry name" value="HHH_MUS81"/>
</dbReference>
<evidence type="ECO:0000256" key="16">
    <source>
        <dbReference type="ARBA" id="ARBA00035717"/>
    </source>
</evidence>
<dbReference type="CDD" id="cd07436">
    <property type="entry name" value="PHP_PolX"/>
    <property type="match status" value="1"/>
</dbReference>
<evidence type="ECO:0000259" key="23">
    <source>
        <dbReference type="SMART" id="SM00481"/>
    </source>
</evidence>
<dbReference type="InterPro" id="IPR002008">
    <property type="entry name" value="DNA_pol_X_beta-like"/>
</dbReference>
<dbReference type="SMART" id="SM00278">
    <property type="entry name" value="HhH1"/>
    <property type="match status" value="3"/>
</dbReference>
<dbReference type="Gene3D" id="3.30.460.10">
    <property type="entry name" value="Beta Polymerase, domain 2"/>
    <property type="match status" value="1"/>
</dbReference>
<dbReference type="InterPro" id="IPR002054">
    <property type="entry name" value="DNA-dir_DNA_pol_X"/>
</dbReference>
<dbReference type="InterPro" id="IPR043519">
    <property type="entry name" value="NT_sf"/>
</dbReference>
<name>A0A8T4C6N9_9ARCH</name>
<dbReference type="Gene3D" id="3.20.20.140">
    <property type="entry name" value="Metal-dependent hydrolases"/>
    <property type="match status" value="1"/>
</dbReference>
<evidence type="ECO:0000313" key="25">
    <source>
        <dbReference type="EMBL" id="MBM3281967.1"/>
    </source>
</evidence>
<evidence type="ECO:0000256" key="8">
    <source>
        <dbReference type="ARBA" id="ARBA00022679"/>
    </source>
</evidence>
<evidence type="ECO:0000256" key="11">
    <source>
        <dbReference type="ARBA" id="ARBA00022763"/>
    </source>
</evidence>
<dbReference type="Gene3D" id="3.30.210.10">
    <property type="entry name" value="DNA polymerase, thumb domain"/>
    <property type="match status" value="1"/>
</dbReference>
<dbReference type="InterPro" id="IPR003583">
    <property type="entry name" value="Hlx-hairpin-Hlx_DNA-bd_motif"/>
</dbReference>
<dbReference type="AlphaFoldDB" id="A0A8T4C6N9"/>
<comment type="catalytic activity">
    <reaction evidence="19">
        <text>a 5'-end 2'-deoxyribose-2'-deoxyribonucleotide-DNA = (2E,4S)-4-hydroxypenten-2-al-5-phosphate + a 5'-end 5'-phospho-2'-deoxyribonucleoside-DNA + H(+)</text>
        <dbReference type="Rhea" id="RHEA:76255"/>
        <dbReference type="Rhea" id="RHEA-COMP:13180"/>
        <dbReference type="Rhea" id="RHEA-COMP:18657"/>
        <dbReference type="ChEBI" id="CHEBI:15378"/>
        <dbReference type="ChEBI" id="CHEBI:136412"/>
        <dbReference type="ChEBI" id="CHEBI:195194"/>
        <dbReference type="ChEBI" id="CHEBI:195195"/>
    </reaction>
</comment>
<dbReference type="InterPro" id="IPR027421">
    <property type="entry name" value="DNA_pol_lamdba_lyase_dom_sf"/>
</dbReference>
<keyword evidence="25" id="KW-0378">Hydrolase</keyword>
<evidence type="ECO:0000256" key="2">
    <source>
        <dbReference type="ARBA" id="ARBA00004496"/>
    </source>
</evidence>
<evidence type="ECO:0000256" key="4">
    <source>
        <dbReference type="ARBA" id="ARBA00012720"/>
    </source>
</evidence>
<dbReference type="SUPFAM" id="SSF89550">
    <property type="entry name" value="PHP domain-like"/>
    <property type="match status" value="1"/>
</dbReference>
<dbReference type="PIRSF" id="PIRSF005047">
    <property type="entry name" value="UCP005047_YshC"/>
    <property type="match status" value="1"/>
</dbReference>
<dbReference type="Pfam" id="PF02811">
    <property type="entry name" value="PHP"/>
    <property type="match status" value="1"/>
</dbReference>
<feature type="domain" description="Helix-hairpin-helix DNA-binding motif class 1" evidence="22">
    <location>
        <begin position="93"/>
        <end position="112"/>
    </location>
</feature>
<dbReference type="GO" id="GO:0008270">
    <property type="term" value="F:zinc ion binding"/>
    <property type="evidence" value="ECO:0007669"/>
    <property type="project" value="TreeGrafter"/>
</dbReference>
<dbReference type="Pfam" id="PF14716">
    <property type="entry name" value="HHH_8"/>
    <property type="match status" value="1"/>
</dbReference>
<feature type="domain" description="Helix-hairpin-helix DNA-binding motif class 1" evidence="22">
    <location>
        <begin position="128"/>
        <end position="147"/>
    </location>
</feature>
<comment type="caution">
    <text evidence="25">The sequence shown here is derived from an EMBL/GenBank/DDBJ whole genome shotgun (WGS) entry which is preliminary data.</text>
</comment>
<evidence type="ECO:0000256" key="6">
    <source>
        <dbReference type="ARBA" id="ARBA00022481"/>
    </source>
</evidence>
<dbReference type="GO" id="GO:0005829">
    <property type="term" value="C:cytosol"/>
    <property type="evidence" value="ECO:0007669"/>
    <property type="project" value="TreeGrafter"/>
</dbReference>
<evidence type="ECO:0000256" key="18">
    <source>
        <dbReference type="ARBA" id="ARBA00044632"/>
    </source>
</evidence>
<protein>
    <recommendedName>
        <fullName evidence="5">DNA polymerase beta</fullName>
        <ecNumber evidence="3">2.7.7.7</ecNumber>
        <ecNumber evidence="4">4.2.99.18</ecNumber>
    </recommendedName>
    <alternativeName>
        <fullName evidence="16">5'-deoxyribose-phosphate lyase</fullName>
    </alternativeName>
    <alternativeName>
        <fullName evidence="17">AP lyase</fullName>
    </alternativeName>
</protein>
<dbReference type="FunFam" id="3.20.20.140:FF:000047">
    <property type="entry name" value="PHP domain-containing protein"/>
    <property type="match status" value="1"/>
</dbReference>
<dbReference type="EMBL" id="VGJJ01000005">
    <property type="protein sequence ID" value="MBM3281967.1"/>
    <property type="molecule type" value="Genomic_DNA"/>
</dbReference>
<evidence type="ECO:0000313" key="26">
    <source>
        <dbReference type="Proteomes" id="UP000774699"/>
    </source>
</evidence>
<dbReference type="NCBIfam" id="NF006375">
    <property type="entry name" value="PRK08609.1"/>
    <property type="match status" value="1"/>
</dbReference>
<keyword evidence="25" id="KW-0540">Nuclease</keyword>
<organism evidence="25 26">
    <name type="scientific">Candidatus Iainarchaeum sp</name>
    <dbReference type="NCBI Taxonomy" id="3101447"/>
    <lineage>
        <taxon>Archaea</taxon>
        <taxon>Candidatus Iainarchaeota</taxon>
        <taxon>Candidatus Iainarchaeia</taxon>
        <taxon>Candidatus Iainarchaeales</taxon>
        <taxon>Candidatus Iainarchaeaceae</taxon>
        <taxon>Candidatus Iainarchaeum</taxon>
    </lineage>
</organism>
<dbReference type="PANTHER" id="PTHR36928:SF1">
    <property type="entry name" value="PHOSPHATASE YCDX-RELATED"/>
    <property type="match status" value="1"/>
</dbReference>
<dbReference type="GO" id="GO:0006281">
    <property type="term" value="P:DNA repair"/>
    <property type="evidence" value="ECO:0007669"/>
    <property type="project" value="UniProtKB-KW"/>
</dbReference>
<dbReference type="InterPro" id="IPR003141">
    <property type="entry name" value="Pol/His_phosphatase_N"/>
</dbReference>
<dbReference type="InterPro" id="IPR022311">
    <property type="entry name" value="PolX-like"/>
</dbReference>
<dbReference type="Pfam" id="PF14791">
    <property type="entry name" value="DNA_pol_B_thumb"/>
    <property type="match status" value="1"/>
</dbReference>
<keyword evidence="12" id="KW-0832">Ubl conjugation</keyword>
<dbReference type="SUPFAM" id="SSF47802">
    <property type="entry name" value="DNA polymerase beta, N-terminal domain-like"/>
    <property type="match status" value="1"/>
</dbReference>
<dbReference type="Proteomes" id="UP000774699">
    <property type="component" value="Unassembled WGS sequence"/>
</dbReference>
<evidence type="ECO:0000256" key="21">
    <source>
        <dbReference type="ARBA" id="ARBA00049244"/>
    </source>
</evidence>
<sequence>MKNKEIAAIFYEMADLLDILGVEWKPLAFRKAARVIESEPEDVEKIFRKSGEKGLKELEGVGDAIAKKIGEFIETGKVKEHEELKKQIPDGVESMLKIPGLGPKKVARLFKELKIDSLEKLEKLAKAEKIRKLSGFGEKSEEDILMGLELVKKGTERKLLGIILPYAEEIVNEIRKLPHVERAEVAGSLRRMRETVKDMDMLVFTRTPGVVSKAVQKLSEVEKVERAGDTLVSVRLKNGISADVRMLAPDLYGSGLVHFTGSKEHGIALRNRAIKMGMKFSEYGLVKGKKIVASKSEKDVYAALGLQEVPPEMRENEGEIELAEKKKLPEIVGYDDIRGDLHTHTVWSDGAHTTEQMVSRAVELGYEYYAITDHSKSDVVANGLNEKRVKEHMMEIDKLQKKFPQITLLKGSEVAILTNGEMDYSNKVLKELDIVIASIHSGFKNDEKKMTARMVGALENEHVTFIAHPTGRLINQRNPYALNTEKIMDAAQRTGKAFEINAFPSRLDFDAKNVHSCVERKIPLVINTDAHSVQNLDFMKFGIGQARRGWATKKDILNAQPLQKWLKK</sequence>
<evidence type="ECO:0000256" key="15">
    <source>
        <dbReference type="ARBA" id="ARBA00023204"/>
    </source>
</evidence>
<dbReference type="InterPro" id="IPR050243">
    <property type="entry name" value="PHP_phosphatase"/>
</dbReference>
<keyword evidence="8" id="KW-0808">Transferase</keyword>
<proteinExistence type="predicted"/>
<comment type="catalytic activity">
    <reaction evidence="18">
        <text>2'-deoxyribonucleotide-(2'-deoxyribose 5'-phosphate)-2'-deoxyribonucleotide-DNA = a 3'-end 2'-deoxyribonucleotide-(2,3-dehydro-2,3-deoxyribose 5'-phosphate)-DNA + a 5'-end 5'-phospho-2'-deoxyribonucleoside-DNA + H(+)</text>
        <dbReference type="Rhea" id="RHEA:66592"/>
        <dbReference type="Rhea" id="RHEA-COMP:13180"/>
        <dbReference type="Rhea" id="RHEA-COMP:16897"/>
        <dbReference type="Rhea" id="RHEA-COMP:17067"/>
        <dbReference type="ChEBI" id="CHEBI:15378"/>
        <dbReference type="ChEBI" id="CHEBI:136412"/>
        <dbReference type="ChEBI" id="CHEBI:157695"/>
        <dbReference type="ChEBI" id="CHEBI:167181"/>
        <dbReference type="EC" id="4.2.99.18"/>
    </reaction>
</comment>
<feature type="domain" description="Polymerase/histidinol phosphatase N-terminal" evidence="23">
    <location>
        <begin position="339"/>
        <end position="418"/>
    </location>
</feature>
<dbReference type="GO" id="GO:0140078">
    <property type="term" value="F:class I DNA-(apurinic or apyrimidinic site) endonuclease activity"/>
    <property type="evidence" value="ECO:0007669"/>
    <property type="project" value="UniProtKB-EC"/>
</dbReference>
<keyword evidence="6" id="KW-0488">Methylation</keyword>
<gene>
    <name evidence="25" type="primary">polX</name>
    <name evidence="25" type="ORF">FJY86_01330</name>
</gene>
<dbReference type="Gene3D" id="1.10.150.110">
    <property type="entry name" value="DNA polymerase beta, N-terminal domain-like"/>
    <property type="match status" value="1"/>
</dbReference>
<reference evidence="25" key="1">
    <citation type="submission" date="2019-03" db="EMBL/GenBank/DDBJ databases">
        <title>Lake Tanganyika Metagenome-Assembled Genomes (MAGs).</title>
        <authorList>
            <person name="Tran P."/>
        </authorList>
    </citation>
    <scope>NUCLEOTIDE SEQUENCE</scope>
    <source>
        <strain evidence="25">M_DeepCast_50m_m2_156</strain>
    </source>
</reference>
<accession>A0A8T4C6N9</accession>
<evidence type="ECO:0000256" key="7">
    <source>
        <dbReference type="ARBA" id="ARBA00022634"/>
    </source>
</evidence>
<dbReference type="Pfam" id="PF14520">
    <property type="entry name" value="HHH_5"/>
    <property type="match status" value="1"/>
</dbReference>
<dbReference type="InterPro" id="IPR037160">
    <property type="entry name" value="DNA_Pol_thumb_sf"/>
</dbReference>
<evidence type="ECO:0000256" key="17">
    <source>
        <dbReference type="ARBA" id="ARBA00035726"/>
    </source>
</evidence>
<dbReference type="CDD" id="cd00141">
    <property type="entry name" value="NT_POLXc"/>
    <property type="match status" value="1"/>
</dbReference>
<dbReference type="SUPFAM" id="SSF81301">
    <property type="entry name" value="Nucleotidyltransferase"/>
    <property type="match status" value="1"/>
</dbReference>
<dbReference type="InterPro" id="IPR004013">
    <property type="entry name" value="PHP_dom"/>
</dbReference>
<dbReference type="InterPro" id="IPR016195">
    <property type="entry name" value="Pol/histidinol_Pase-like"/>
</dbReference>
<evidence type="ECO:0000256" key="19">
    <source>
        <dbReference type="ARBA" id="ARBA00044678"/>
    </source>
</evidence>
<evidence type="ECO:0000256" key="9">
    <source>
        <dbReference type="ARBA" id="ARBA00022695"/>
    </source>
</evidence>
<evidence type="ECO:0000256" key="13">
    <source>
        <dbReference type="ARBA" id="ARBA00022932"/>
    </source>
</evidence>
<dbReference type="SMART" id="SM00483">
    <property type="entry name" value="POLXc"/>
    <property type="match status" value="1"/>
</dbReference>